<dbReference type="Pfam" id="PF09481">
    <property type="entry name" value="CRISPR_Cse1"/>
    <property type="match status" value="1"/>
</dbReference>
<dbReference type="RefSeq" id="WP_028460669.1">
    <property type="nucleotide sequence ID" value="NZ_FSRO01000001.1"/>
</dbReference>
<dbReference type="AlphaFoldDB" id="A0A1N6GVI6"/>
<name>A0A1N6GVI6_9PROT</name>
<gene>
    <name evidence="1" type="ORF">SAMN02743940_0886</name>
</gene>
<dbReference type="EMBL" id="FSRO01000001">
    <property type="protein sequence ID" value="SIO11563.1"/>
    <property type="molecule type" value="Genomic_DNA"/>
</dbReference>
<evidence type="ECO:0000313" key="2">
    <source>
        <dbReference type="Proteomes" id="UP000185062"/>
    </source>
</evidence>
<dbReference type="STRING" id="44575.SAMN05216419_100294"/>
<proteinExistence type="predicted"/>
<dbReference type="InterPro" id="IPR013381">
    <property type="entry name" value="CRISPR-assoc_prot_Cse1"/>
</dbReference>
<accession>A0A1N6GVI6</accession>
<organism evidence="1 2">
    <name type="scientific">Nitrosomonas cryotolerans ATCC 49181</name>
    <dbReference type="NCBI Taxonomy" id="1131553"/>
    <lineage>
        <taxon>Bacteria</taxon>
        <taxon>Pseudomonadati</taxon>
        <taxon>Pseudomonadota</taxon>
        <taxon>Betaproteobacteria</taxon>
        <taxon>Nitrosomonadales</taxon>
        <taxon>Nitrosomonadaceae</taxon>
        <taxon>Nitrosomonas</taxon>
    </lineage>
</organism>
<dbReference type="eggNOG" id="ENOG502Z7W6">
    <property type="taxonomic scope" value="Bacteria"/>
</dbReference>
<keyword evidence="2" id="KW-1185">Reference proteome</keyword>
<reference evidence="1 2" key="1">
    <citation type="submission" date="2016-12" db="EMBL/GenBank/DDBJ databases">
        <authorList>
            <person name="Song W.-J."/>
            <person name="Kurnit D.M."/>
        </authorList>
    </citation>
    <scope>NUCLEOTIDE SEQUENCE [LARGE SCALE GENOMIC DNA]</scope>
    <source>
        <strain evidence="1 2">ATCC 49181</strain>
    </source>
</reference>
<dbReference type="NCBIfam" id="TIGR02547">
    <property type="entry name" value="casA_cse1"/>
    <property type="match status" value="1"/>
</dbReference>
<sequence>MAVENRFNLIDEPWIPIVDAGRVSLKQLFSHSKYRALGGNSVQKIALTKFLLAVAQAAHTPEDDNDWTQIQSAGLADSCLQYLDRWHDRFYLYGTKPFLQMPVLDHLIRDEKPKSFGAGFYPDVLSDNNTVLTQYQIERKLSDAEKAIFIITMMNFAFGGKRVHKNIPPLTPNYQGKSISAKSAPSLGNYVGYLHSYLIGDSVQETIWLNLMTLEKIKETGIWENELGQPPWEEMPSGEDCEVARRLKKSYMGCLLAMSRFVFLKEGGIFYLEGIQYPSHKEGWIEPSISLSQKDDATRKVLWLDVEKKPWRELTALLSFLAVRNEADFDCQQIRLGFERIKRWEKPVGIWSGGLKVRGSSGDQSVKQNDDFIESYVVLPAPDLITGKESAWFGNLSVEMSQLDFLSKTVYGTTCNYFKSQGQENKAKVREQAQLASNLFWQLCEQFFQDLLEACDNANKTRRMRRIFKQSAYKAYDNYCAKDTARQLDAWVKNRPNLSHYYENLTRKPS</sequence>
<dbReference type="Proteomes" id="UP000185062">
    <property type="component" value="Unassembled WGS sequence"/>
</dbReference>
<protein>
    <submittedName>
        <fullName evidence="1">CRISPR-associated protein, Cse1 family</fullName>
    </submittedName>
</protein>
<evidence type="ECO:0000313" key="1">
    <source>
        <dbReference type="EMBL" id="SIO11563.1"/>
    </source>
</evidence>